<feature type="compositionally biased region" description="Polar residues" evidence="7">
    <location>
        <begin position="113"/>
        <end position="122"/>
    </location>
</feature>
<keyword evidence="3" id="KW-0645">Protease</keyword>
<gene>
    <name evidence="10" type="ORF">G7Y89_g3550</name>
</gene>
<comment type="catalytic activity">
    <reaction evidence="1">
        <text>Thiol-dependent hydrolysis of ester, thioester, amide, peptide and isopeptide bonds formed by the C-terminal Gly of ubiquitin (a 76-residue protein attached to proteins as an intracellular targeting signal).</text>
        <dbReference type="EC" id="3.4.19.12"/>
    </reaction>
</comment>
<keyword evidence="4" id="KW-0833">Ubl conjugation pathway</keyword>
<keyword evidence="11" id="KW-1185">Reference proteome</keyword>
<feature type="compositionally biased region" description="Polar residues" evidence="7">
    <location>
        <begin position="255"/>
        <end position="266"/>
    </location>
</feature>
<dbReference type="Proteomes" id="UP000566819">
    <property type="component" value="Unassembled WGS sequence"/>
</dbReference>
<feature type="compositionally biased region" description="Basic and acidic residues" evidence="7">
    <location>
        <begin position="29"/>
        <end position="41"/>
    </location>
</feature>
<dbReference type="InterPro" id="IPR022105">
    <property type="entry name" value="DUF3645"/>
</dbReference>
<feature type="compositionally biased region" description="Low complexity" evidence="7">
    <location>
        <begin position="357"/>
        <end position="370"/>
    </location>
</feature>
<comment type="caution">
    <text evidence="10">The sequence shown here is derived from an EMBL/GenBank/DDBJ whole genome shotgun (WGS) entry which is preliminary data.</text>
</comment>
<feature type="compositionally biased region" description="Low complexity" evidence="7">
    <location>
        <begin position="286"/>
        <end position="305"/>
    </location>
</feature>
<feature type="compositionally biased region" description="Polar residues" evidence="7">
    <location>
        <begin position="273"/>
        <end position="282"/>
    </location>
</feature>
<reference evidence="10 11" key="1">
    <citation type="submission" date="2020-03" db="EMBL/GenBank/DDBJ databases">
        <title>Draft Genome Sequence of Cudoniella acicularis.</title>
        <authorList>
            <person name="Buettner E."/>
            <person name="Kellner H."/>
        </authorList>
    </citation>
    <scope>NUCLEOTIDE SEQUENCE [LARGE SCALE GENOMIC DNA]</scope>
    <source>
        <strain evidence="10 11">DSM 108380</strain>
    </source>
</reference>
<protein>
    <recommendedName>
        <fullName evidence="2">ubiquitinyl hydrolase 1</fullName>
        <ecNumber evidence="2">3.4.19.12</ecNumber>
    </recommendedName>
</protein>
<evidence type="ECO:0000256" key="1">
    <source>
        <dbReference type="ARBA" id="ARBA00000707"/>
    </source>
</evidence>
<sequence>MDFFRQVSPSTLPSHSRQLTTSSRKHRASRESADKEKEAKSSTKKKIERKPLPRNRSASKERPPRHRSPSNGPPPRSHRYKQPTSLDGTLINKLPLQRRTSYERPPSPGPSSRYEQLTSFDGSPSNNQPPPRSQIYGQFMSYDGSSSSNQPPPSQIYGQFMSYNGSSSSNQPPPSQIYGQFISYNGSSSNNLPPQRGPRYEEPVSYNGSSSNNLLPPRSQRDEETMSYDVSPSYKLNKMPPQTSPRNERPMSLGPSPNNQSLSQRNLGDERSMSLSSNPSTERSSQRSLRNQQYSSYSRSSLSNNELIRRGERDEQCMPRSGSPSQERPPPRSSRGEQYPSFGGSSFKNEPVRQRSPSKGSASVSSIASSEGPRRRSLENEQSASVSGNSFSNERLRPESSRKRSTSLNSSPSNDVQVRGSSDKPGGALPHGIQGSEPPLQVQQRREGSEVDHLIRKPPKFRYQSNQLASRKPQNDSQPSRQDENLAFQRTSELLAKLIGSYHSTAKAVYLNNPESLSIMLLTMMELWVACDRSATTIYPLLLDYRTGFPQGLLDPLVLPKREQMNRLSKVENYLAGRRSRATKGPPWELSVNGSISEDSFAVRYYDSSDDHRSLHHLITMRAKTMKAKKLEELESQKHEYDRLMREYETTSHHFEKKLDDDTGDWTSTDSPDCPKCKAGYRANNMRIAIFQWPLPEDEIAAKATIFELRVPQVILVWRNTTLKILLESFNHISAAEDKSRREFYLATQDPVVQDVIEQKASTETRFQLASKSRLYYYDFKPLSEANPGNICVKNGCRYDLYDTDLDDTIQRLLGASHISLDCSYHSDTVAKPLKKWILSSSHSLNDVIANQASCPTTMSLEEFKAFGNLRGGILLQWQNIASQLTIPTLNFNKPESFFLIMQAANEAGPRKGDGWLRDAHDIVADESFSQVLLSGLRDGMSRIRENWESDVSLCIFVSLATRLLSISPSQAIQAACLVYLADIRRTSIKWARILLENLGKTNSVDERGDLNRRVLMMALICHATFDVGDAHLPSVLSVPEEASLLLESSMITAEHNSPHTNSSDPILVIFLHRWRKLSYEVEALLKEEILNPRNPCLDMAITKIWAAYLPGTKWSIVQRPSQHLLITKSSDQQPLYLQYNLLTGSLLVNGSPLSTLPRNFQSHETYKRLFGDQIINVMPSAMADMRFSATNRHFGHTVHFGMYEDDLIIRTRKGKRTYQLIPIRNLKGDFPFLMISNYAHWLVVGEDKIEFRALDNAWQTFEDFPSSEGLTLHFKDDTQACLVKNSSSTVIDSRSLTANMLSEILRPLEHPGFIHLTLNQAQSILDVELPRFGLSFSLASRDTVIKSNHSRGFIIDSDQHFGTLSGLENKLVLRPHKNISDLNPRAVIVPHGNVSFTKGLTGHASTKISTAGLKHVQHHFFQIDTRLGRLKDAGTVQSKLLLCLLHAFTTHCLPDELTGRSGTDEALRLLNSAAMKSFDRLRDEEIDLLNQIANISPRRQFYPKETKYMQIAEWSSLSPLAQHDAFYESVQSILLHAQDCELFFPQNRKEAKLLSHSAEDLIKRQSIRTSAYRVSQFGAEQYTTSHDIDYVSRDTVESSDAEYRIYRLTKFLDNGDKGWLLERVLQSSMEKISRIVGFSQGQQMEEMDEMDEMFYRPPLSRQPNSESSSNLKAQFEIGWLQPPSATLRTVWCDIQNQLSQCDLSRDKYRIMMFFAALTFSKGADQQIIQTLLAFATIPSMRSIRPPGNHRRLLLSDGALVDQVRLKKLAEKAKIGFSYRPESPFSSDDDNSFSEPENSRKYEEALQDYNTLVCDIIDDFVIDLQAQWPCEKPSTPGSPQYTRYLQVDSLMDNVRPLFRSWFRNKRFQDYLSTSINKASALPAPKRYQERFTVPKLPWKKVSAKRFVDVADLFRQPPPPISTMKPRSFEEYFSQKANHNQIQPEIRVLLDDLGKRSKLPHEQKYVKELRLSLKSFEENSKDVAAIEAFTLRRPMESLNKMFIPYQGLCHHEVNDIYTEIRDTLSHAPAVSSQVSEFSTLWPRVTPILLLEQFSKHNWSNLNMDWKECLIKYALSLTALHRAERLVGFKGNKKDLVNELTNVGHQNWDPMEFPETLLFEVENSLLVRPVQEHIASEMRQPSSGKNAVMQLNMGEGKSSVIVPIVAAALADGTKLVRIVITKPQSKQMMHILSTKLGGLLNRRVYNLPFSRELRLSQADAEKIKILCKECMKNGGVLLSQPEHILSFKLLGLESIISGKDSIGKTLLHTQYFFDNVSRDIVDESDENFSVKFELTYTMGSQNAIDFSPQRWILAQNVLGLVAKIAPEIHKKHPDSMEREPSQPGHFPRTRILSESVGPILVREIARRICDLGLEGFSNISRQNPALRKAILQYITKPELTQAEIAEVENRGNGFYNDSTFQPLLLLRGLLAGGLLVFALQQKRWRVNYGLDYNRTPPTRLAVPYRAKDSPAPRSEFSHPDIVIALTCLSYYYGGLRDDELFTAFEHLFMSDQGDSEYAIWIQSTQEVPKAFCHLTGVNVKDRVQCVENIFPHLRHVKIVIDYYLSKILFPKEMREFTKKLSASGWDIAKVKKQFTTGFSGTNDSKYLLPLSIGHLELPKQQHTNALVLNCLLRPENSVLEINPDSQKDGSHSVAESLLSIVKESNPKIQVILDVGAQILELGNLEVARRWLEIVPSEQADAAIFFDDLDELSVVTRNGFTESFLTSPYATHLDSCVVFLDEAHTRGTDLQLPDDYRAAVTLGPNLSKDRLVQACMRMRKLGKGQSVVFFIPSEIRRKITKLRNISQEEEITTVDVLRWAISETWYECHKSIPLWATQGTRHQWQEVAWNQVGTQMGTEIYAKIASTFLEDESQSLSKRYSPSAGAAKGILGEELQDPDLAERSQELRQIKTRCEEFGVFSIGSATLHEEQEREISTEVEEERQIRRPSFMEPHVPSLHADVEKFVRTGQLHTQSKGFRPAFMALKDSSVARLVDLSQFSSEILVTEEFVRTVKPGPPPYISDQYQRPVQWIVTSFNSAEDRKTVKHMVIFSPWEVNWLLPIIRHSHAVMLHMYTPRPNLSFRSIEDLTLYTIPSLPDGWAAPRKLILQLNLLAGQLYLRTYPEYTQLCNFLGISYQTSSSNTVKIGADGFVGRTRANPNCIFTKSPVPFLRVLVTQICRDCQDIGKTDLGRILAGELLTKEHFTGRELSA</sequence>
<organism evidence="10 11">
    <name type="scientific">Cudoniella acicularis</name>
    <dbReference type="NCBI Taxonomy" id="354080"/>
    <lineage>
        <taxon>Eukaryota</taxon>
        <taxon>Fungi</taxon>
        <taxon>Dikarya</taxon>
        <taxon>Ascomycota</taxon>
        <taxon>Pezizomycotina</taxon>
        <taxon>Leotiomycetes</taxon>
        <taxon>Helotiales</taxon>
        <taxon>Tricladiaceae</taxon>
        <taxon>Cudoniella</taxon>
    </lineage>
</organism>
<evidence type="ECO:0000256" key="3">
    <source>
        <dbReference type="ARBA" id="ARBA00022670"/>
    </source>
</evidence>
<evidence type="ECO:0000256" key="5">
    <source>
        <dbReference type="ARBA" id="ARBA00022801"/>
    </source>
</evidence>
<dbReference type="GO" id="GO:0006508">
    <property type="term" value="P:proteolysis"/>
    <property type="evidence" value="ECO:0007669"/>
    <property type="project" value="UniProtKB-KW"/>
</dbReference>
<evidence type="ECO:0000256" key="7">
    <source>
        <dbReference type="SAM" id="MobiDB-lite"/>
    </source>
</evidence>
<feature type="domain" description="DUF3645" evidence="9">
    <location>
        <begin position="2450"/>
        <end position="2484"/>
    </location>
</feature>
<evidence type="ECO:0000313" key="11">
    <source>
        <dbReference type="Proteomes" id="UP000566819"/>
    </source>
</evidence>
<dbReference type="OrthoDB" id="3182339at2759"/>
<dbReference type="Pfam" id="PF12359">
    <property type="entry name" value="DUF3645"/>
    <property type="match status" value="1"/>
</dbReference>
<feature type="compositionally biased region" description="Polar residues" evidence="7">
    <location>
        <begin position="182"/>
        <end position="193"/>
    </location>
</feature>
<dbReference type="PANTHER" id="PTHR13367:SF34">
    <property type="match status" value="1"/>
</dbReference>
<feature type="domain" description="DUF3638" evidence="8">
    <location>
        <begin position="2103"/>
        <end position="2326"/>
    </location>
</feature>
<evidence type="ECO:0000259" key="9">
    <source>
        <dbReference type="Pfam" id="PF12359"/>
    </source>
</evidence>
<dbReference type="GO" id="GO:0004843">
    <property type="term" value="F:cysteine-type deubiquitinase activity"/>
    <property type="evidence" value="ECO:0007669"/>
    <property type="project" value="UniProtKB-EC"/>
</dbReference>
<feature type="compositionally biased region" description="Basic and acidic residues" evidence="7">
    <location>
        <begin position="444"/>
        <end position="455"/>
    </location>
</feature>
<feature type="compositionally biased region" description="Polar residues" evidence="7">
    <location>
        <begin position="7"/>
        <end position="22"/>
    </location>
</feature>
<feature type="compositionally biased region" description="Polar residues" evidence="7">
    <location>
        <begin position="380"/>
        <end position="393"/>
    </location>
</feature>
<dbReference type="EMBL" id="JAAMPI010000176">
    <property type="protein sequence ID" value="KAF4634555.1"/>
    <property type="molecule type" value="Genomic_DNA"/>
</dbReference>
<evidence type="ECO:0000256" key="4">
    <source>
        <dbReference type="ARBA" id="ARBA00022786"/>
    </source>
</evidence>
<dbReference type="EC" id="3.4.19.12" evidence="2"/>
<dbReference type="InterPro" id="IPR051346">
    <property type="entry name" value="OTU_Deubiquitinase"/>
</dbReference>
<evidence type="ECO:0000256" key="6">
    <source>
        <dbReference type="ARBA" id="ARBA00022807"/>
    </source>
</evidence>
<accession>A0A8H4RT53</accession>
<feature type="compositionally biased region" description="Basic and acidic residues" evidence="7">
    <location>
        <begin position="307"/>
        <end position="317"/>
    </location>
</feature>
<proteinExistence type="predicted"/>
<feature type="region of interest" description="Disordered" evidence="7">
    <location>
        <begin position="1"/>
        <end position="483"/>
    </location>
</feature>
<name>A0A8H4RT53_9HELO</name>
<dbReference type="InterPro" id="IPR022099">
    <property type="entry name" value="DUF3638"/>
</dbReference>
<evidence type="ECO:0000313" key="10">
    <source>
        <dbReference type="EMBL" id="KAF4634555.1"/>
    </source>
</evidence>
<dbReference type="Pfam" id="PF12340">
    <property type="entry name" value="DUF3638"/>
    <property type="match status" value="1"/>
</dbReference>
<dbReference type="PANTHER" id="PTHR13367">
    <property type="entry name" value="UBIQUITIN THIOESTERASE"/>
    <property type="match status" value="1"/>
</dbReference>
<keyword evidence="6" id="KW-0788">Thiol protease</keyword>
<evidence type="ECO:0000259" key="8">
    <source>
        <dbReference type="Pfam" id="PF12340"/>
    </source>
</evidence>
<feature type="region of interest" description="Disordered" evidence="7">
    <location>
        <begin position="1781"/>
        <end position="1800"/>
    </location>
</feature>
<keyword evidence="5" id="KW-0378">Hydrolase</keyword>
<evidence type="ECO:0000256" key="2">
    <source>
        <dbReference type="ARBA" id="ARBA00012759"/>
    </source>
</evidence>